<dbReference type="Gene3D" id="2.40.50.100">
    <property type="match status" value="1"/>
</dbReference>
<protein>
    <submittedName>
        <fullName evidence="5">ABC transporter ATP-binding protein</fullName>
    </submittedName>
</protein>
<evidence type="ECO:0000256" key="3">
    <source>
        <dbReference type="ARBA" id="ARBA00022840"/>
    </source>
</evidence>
<evidence type="ECO:0000256" key="2">
    <source>
        <dbReference type="ARBA" id="ARBA00022741"/>
    </source>
</evidence>
<dbReference type="GO" id="GO:0005524">
    <property type="term" value="F:ATP binding"/>
    <property type="evidence" value="ECO:0007669"/>
    <property type="project" value="UniProtKB-KW"/>
</dbReference>
<keyword evidence="1" id="KW-0813">Transport</keyword>
<accession>A0A8J3E5Q4</accession>
<organism evidence="5 6">
    <name type="scientific">Aliidongia dinghuensis</name>
    <dbReference type="NCBI Taxonomy" id="1867774"/>
    <lineage>
        <taxon>Bacteria</taxon>
        <taxon>Pseudomonadati</taxon>
        <taxon>Pseudomonadota</taxon>
        <taxon>Alphaproteobacteria</taxon>
        <taxon>Rhodospirillales</taxon>
        <taxon>Dongiaceae</taxon>
        <taxon>Aliidongia</taxon>
    </lineage>
</organism>
<dbReference type="AlphaFoldDB" id="A0A8J3E5Q4"/>
<dbReference type="PANTHER" id="PTHR42781">
    <property type="entry name" value="SPERMIDINE/PUTRESCINE IMPORT ATP-BINDING PROTEIN POTA"/>
    <property type="match status" value="1"/>
</dbReference>
<dbReference type="InterPro" id="IPR027417">
    <property type="entry name" value="P-loop_NTPase"/>
</dbReference>
<evidence type="ECO:0000256" key="1">
    <source>
        <dbReference type="ARBA" id="ARBA00022448"/>
    </source>
</evidence>
<keyword evidence="2" id="KW-0547">Nucleotide-binding</keyword>
<dbReference type="GO" id="GO:0022857">
    <property type="term" value="F:transmembrane transporter activity"/>
    <property type="evidence" value="ECO:0007669"/>
    <property type="project" value="InterPro"/>
</dbReference>
<dbReference type="Gene3D" id="3.40.50.300">
    <property type="entry name" value="P-loop containing nucleotide triphosphate hydrolases"/>
    <property type="match status" value="1"/>
</dbReference>
<reference evidence="5" key="1">
    <citation type="journal article" date="2014" name="Int. J. Syst. Evol. Microbiol.">
        <title>Complete genome sequence of Corynebacterium casei LMG S-19264T (=DSM 44701T), isolated from a smear-ripened cheese.</title>
        <authorList>
            <consortium name="US DOE Joint Genome Institute (JGI-PGF)"/>
            <person name="Walter F."/>
            <person name="Albersmeier A."/>
            <person name="Kalinowski J."/>
            <person name="Ruckert C."/>
        </authorList>
    </citation>
    <scope>NUCLEOTIDE SEQUENCE</scope>
    <source>
        <strain evidence="5">CGMCC 1.15725</strain>
    </source>
</reference>
<dbReference type="Pfam" id="PF08402">
    <property type="entry name" value="TOBE_2"/>
    <property type="match status" value="1"/>
</dbReference>
<gene>
    <name evidence="5" type="ORF">GCM10011611_45890</name>
</gene>
<dbReference type="InterPro" id="IPR013611">
    <property type="entry name" value="Transp-assoc_OB_typ2"/>
</dbReference>
<name>A0A8J3E5Q4_9PROT</name>
<dbReference type="Pfam" id="PF00005">
    <property type="entry name" value="ABC_tran"/>
    <property type="match status" value="1"/>
</dbReference>
<dbReference type="PROSITE" id="PS50893">
    <property type="entry name" value="ABC_TRANSPORTER_2"/>
    <property type="match status" value="1"/>
</dbReference>
<keyword evidence="6" id="KW-1185">Reference proteome</keyword>
<comment type="caution">
    <text evidence="5">The sequence shown here is derived from an EMBL/GenBank/DDBJ whole genome shotgun (WGS) entry which is preliminary data.</text>
</comment>
<dbReference type="GO" id="GO:0016887">
    <property type="term" value="F:ATP hydrolysis activity"/>
    <property type="evidence" value="ECO:0007669"/>
    <property type="project" value="InterPro"/>
</dbReference>
<sequence length="364" mass="39416">MNRSATASLQLKGLSKHYGPVAAVEDVNLTIEGGELVTFLGASGSGKSTTLFMIAGLEAPTSGEILLGGRSLQAIPPHRRNIGMVFQRYSLFPRMTVAENIAFPLQVRRLPKAEIAARVARALDLVQLGGMADRRPMTLSGGQQQRVAVARALVYEPPLLLMDEPLGALDKSLREEIQVELKELHRRLDVTILFVTHDQDEALRLSDRIAVFGAGRIAQFGSPNELYHQPASRFVAGFFGNANFLAVTGEVGAPGLVRSRTGCVLKAAPNGKLSTRSLRLMVRPHEVRVAAQTDACNGENRLAGEIRDLVFMGDHSVVTVDLPEEGAVWTTVQRSGSTSASPLARGMRVALAWPIERTHLFAED</sequence>
<dbReference type="FunFam" id="3.40.50.300:FF:000133">
    <property type="entry name" value="Spermidine/putrescine import ATP-binding protein PotA"/>
    <property type="match status" value="1"/>
</dbReference>
<proteinExistence type="predicted"/>
<keyword evidence="3 5" id="KW-0067">ATP-binding</keyword>
<dbReference type="InterPro" id="IPR017871">
    <property type="entry name" value="ABC_transporter-like_CS"/>
</dbReference>
<dbReference type="RefSeq" id="WP_189050169.1">
    <property type="nucleotide sequence ID" value="NZ_BMJQ01000013.1"/>
</dbReference>
<dbReference type="InterPro" id="IPR050093">
    <property type="entry name" value="ABC_SmlMolc_Importer"/>
</dbReference>
<dbReference type="InterPro" id="IPR003439">
    <property type="entry name" value="ABC_transporter-like_ATP-bd"/>
</dbReference>
<dbReference type="SUPFAM" id="SSF52540">
    <property type="entry name" value="P-loop containing nucleoside triphosphate hydrolases"/>
    <property type="match status" value="1"/>
</dbReference>
<dbReference type="Proteomes" id="UP000646365">
    <property type="component" value="Unassembled WGS sequence"/>
</dbReference>
<feature type="domain" description="ABC transporter" evidence="4">
    <location>
        <begin position="9"/>
        <end position="239"/>
    </location>
</feature>
<dbReference type="SMART" id="SM00382">
    <property type="entry name" value="AAA"/>
    <property type="match status" value="1"/>
</dbReference>
<evidence type="ECO:0000313" key="6">
    <source>
        <dbReference type="Proteomes" id="UP000646365"/>
    </source>
</evidence>
<dbReference type="GO" id="GO:0015847">
    <property type="term" value="P:putrescine transport"/>
    <property type="evidence" value="ECO:0007669"/>
    <property type="project" value="UniProtKB-ARBA"/>
</dbReference>
<dbReference type="EMBL" id="BMJQ01000013">
    <property type="protein sequence ID" value="GGF34484.1"/>
    <property type="molecule type" value="Genomic_DNA"/>
</dbReference>
<reference evidence="5" key="2">
    <citation type="submission" date="2020-09" db="EMBL/GenBank/DDBJ databases">
        <authorList>
            <person name="Sun Q."/>
            <person name="Zhou Y."/>
        </authorList>
    </citation>
    <scope>NUCLEOTIDE SEQUENCE</scope>
    <source>
        <strain evidence="5">CGMCC 1.15725</strain>
    </source>
</reference>
<evidence type="ECO:0000313" key="5">
    <source>
        <dbReference type="EMBL" id="GGF34484.1"/>
    </source>
</evidence>
<dbReference type="GO" id="GO:0043190">
    <property type="term" value="C:ATP-binding cassette (ABC) transporter complex"/>
    <property type="evidence" value="ECO:0007669"/>
    <property type="project" value="InterPro"/>
</dbReference>
<dbReference type="PANTHER" id="PTHR42781:SF4">
    <property type="entry name" value="SPERMIDINE_PUTRESCINE IMPORT ATP-BINDING PROTEIN POTA"/>
    <property type="match status" value="1"/>
</dbReference>
<dbReference type="PROSITE" id="PS00211">
    <property type="entry name" value="ABC_TRANSPORTER_1"/>
    <property type="match status" value="1"/>
</dbReference>
<dbReference type="InterPro" id="IPR008995">
    <property type="entry name" value="Mo/tungstate-bd_C_term_dom"/>
</dbReference>
<dbReference type="SUPFAM" id="SSF50331">
    <property type="entry name" value="MOP-like"/>
    <property type="match status" value="1"/>
</dbReference>
<evidence type="ECO:0000259" key="4">
    <source>
        <dbReference type="PROSITE" id="PS50893"/>
    </source>
</evidence>
<dbReference type="InterPro" id="IPR003593">
    <property type="entry name" value="AAA+_ATPase"/>
</dbReference>